<dbReference type="SUPFAM" id="SSF48695">
    <property type="entry name" value="Multiheme cytochromes"/>
    <property type="match status" value="1"/>
</dbReference>
<feature type="chain" id="PRO_5009524623" description="Cytochrome c-552/4 domain-containing protein" evidence="2">
    <location>
        <begin position="20"/>
        <end position="413"/>
    </location>
</feature>
<accession>A0A1F6GAH7</accession>
<comment type="caution">
    <text evidence="4">The sequence shown here is derived from an EMBL/GenBank/DDBJ whole genome shotgun (WGS) entry which is preliminary data.</text>
</comment>
<dbReference type="PANTHER" id="PTHR35038:SF8">
    <property type="entry name" value="C-TYPE POLYHEME CYTOCHROME OMCC"/>
    <property type="match status" value="1"/>
</dbReference>
<keyword evidence="1 2" id="KW-0732">Signal</keyword>
<evidence type="ECO:0000256" key="2">
    <source>
        <dbReference type="SAM" id="SignalP"/>
    </source>
</evidence>
<dbReference type="Proteomes" id="UP000178449">
    <property type="component" value="Unassembled WGS sequence"/>
</dbReference>
<evidence type="ECO:0000256" key="1">
    <source>
        <dbReference type="ARBA" id="ARBA00022729"/>
    </source>
</evidence>
<proteinExistence type="predicted"/>
<dbReference type="STRING" id="1817772.A2527_08055"/>
<evidence type="ECO:0000313" key="4">
    <source>
        <dbReference type="EMBL" id="OGG95115.1"/>
    </source>
</evidence>
<dbReference type="Pfam" id="PF13435">
    <property type="entry name" value="Cytochrome_C554"/>
    <property type="match status" value="1"/>
</dbReference>
<dbReference type="InterPro" id="IPR036280">
    <property type="entry name" value="Multihaem_cyt_sf"/>
</dbReference>
<sequence length="413" mass="45918">MKFAILLLSFFWLGGFASAQTLQVTGQIMGEISPCGCSPGKEKGGIARLSTYLKANQGGLWVDLGNYSSPPTEQGELKNQLWAKAFTDNSLFALLPGPLEFSQGKRGLAKRPLPYLLTNLLSPVANVDRVKTQVDWQFFGFLSPELLSSGRHKTDLLGGVEFFLKEVGKNRSAARHRALLFRGSDQELKEIVQTGLFELVLPANQAVLEEDQKEILVLGTRQYPLPPIKGQGVLEISLDNQKTVRTLWLDKAFEADKAWVPEFKAYDQAVEKLFESFLKSQQKAPDKRVYKGSAYCVTCHQEEGAIHQGTAHAQAFGSLEKVGRDRDPDCIACHSAGFLKGGFVSKETTPGLENVGCESCHGQFRPHVEKPPSYVNPRQKVTEKTCKNCHQGSHSPDFKFETYYPKIVHTKQR</sequence>
<feature type="signal peptide" evidence="2">
    <location>
        <begin position="1"/>
        <end position="19"/>
    </location>
</feature>
<dbReference type="InterPro" id="IPR023155">
    <property type="entry name" value="Cyt_c-552/4"/>
</dbReference>
<dbReference type="Gene3D" id="1.10.1130.10">
    <property type="entry name" value="Flavocytochrome C3, Chain A"/>
    <property type="match status" value="1"/>
</dbReference>
<name>A0A1F6GAH7_9PROT</name>
<dbReference type="PANTHER" id="PTHR35038">
    <property type="entry name" value="DISSIMILATORY SULFITE REDUCTASE SIRA"/>
    <property type="match status" value="1"/>
</dbReference>
<feature type="domain" description="Cytochrome c-552/4" evidence="3">
    <location>
        <begin position="296"/>
        <end position="362"/>
    </location>
</feature>
<reference evidence="4 5" key="1">
    <citation type="journal article" date="2016" name="Nat. Commun.">
        <title>Thousands of microbial genomes shed light on interconnected biogeochemical processes in an aquifer system.</title>
        <authorList>
            <person name="Anantharaman K."/>
            <person name="Brown C.T."/>
            <person name="Hug L.A."/>
            <person name="Sharon I."/>
            <person name="Castelle C.J."/>
            <person name="Probst A.J."/>
            <person name="Thomas B.C."/>
            <person name="Singh A."/>
            <person name="Wilkins M.J."/>
            <person name="Karaoz U."/>
            <person name="Brodie E.L."/>
            <person name="Williams K.H."/>
            <person name="Hubbard S.S."/>
            <person name="Banfield J.F."/>
        </authorList>
    </citation>
    <scope>NUCLEOTIDE SEQUENCE [LARGE SCALE GENOMIC DNA]</scope>
</reference>
<organism evidence="4 5">
    <name type="scientific">Candidatus Lambdaproteobacteria bacterium RIFOXYD2_FULL_50_16</name>
    <dbReference type="NCBI Taxonomy" id="1817772"/>
    <lineage>
        <taxon>Bacteria</taxon>
        <taxon>Pseudomonadati</taxon>
        <taxon>Pseudomonadota</taxon>
        <taxon>Candidatus Lambdaproteobacteria</taxon>
    </lineage>
</organism>
<evidence type="ECO:0000259" key="3">
    <source>
        <dbReference type="Pfam" id="PF13435"/>
    </source>
</evidence>
<dbReference type="AlphaFoldDB" id="A0A1F6GAH7"/>
<dbReference type="EMBL" id="MFNE01000026">
    <property type="protein sequence ID" value="OGG95115.1"/>
    <property type="molecule type" value="Genomic_DNA"/>
</dbReference>
<evidence type="ECO:0000313" key="5">
    <source>
        <dbReference type="Proteomes" id="UP000178449"/>
    </source>
</evidence>
<gene>
    <name evidence="4" type="ORF">A2527_08055</name>
</gene>
<protein>
    <recommendedName>
        <fullName evidence="3">Cytochrome c-552/4 domain-containing protein</fullName>
    </recommendedName>
</protein>
<dbReference type="InterPro" id="IPR051829">
    <property type="entry name" value="Multiheme_Cytochr_ET"/>
</dbReference>